<accession>A0ABV5RKS1</accession>
<sequence>MRECQVTWTISLDASSPVAAARQALAIRRNPASWATVFIVYGETGAVTVDLDLECLDPSGNGTSQVTLAA</sequence>
<keyword evidence="2" id="KW-1185">Reference proteome</keyword>
<proteinExistence type="predicted"/>
<evidence type="ECO:0000313" key="1">
    <source>
        <dbReference type="EMBL" id="MFB9578455.1"/>
    </source>
</evidence>
<dbReference type="EMBL" id="JBHMCG010000176">
    <property type="protein sequence ID" value="MFB9578455.1"/>
    <property type="molecule type" value="Genomic_DNA"/>
</dbReference>
<comment type="caution">
    <text evidence="1">The sequence shown here is derived from an EMBL/GenBank/DDBJ whole genome shotgun (WGS) entry which is preliminary data.</text>
</comment>
<name>A0ABV5RKS1_9ACTN</name>
<dbReference type="RefSeq" id="WP_345513343.1">
    <property type="nucleotide sequence ID" value="NZ_BAAAXD010000021.1"/>
</dbReference>
<gene>
    <name evidence="1" type="ORF">ACFFTL_40880</name>
</gene>
<protein>
    <submittedName>
        <fullName evidence="1">Uncharacterized protein</fullName>
    </submittedName>
</protein>
<dbReference type="Proteomes" id="UP001589710">
    <property type="component" value="Unassembled WGS sequence"/>
</dbReference>
<evidence type="ECO:0000313" key="2">
    <source>
        <dbReference type="Proteomes" id="UP001589710"/>
    </source>
</evidence>
<organism evidence="1 2">
    <name type="scientific">Streptomyces yanii</name>
    <dbReference type="NCBI Taxonomy" id="78510"/>
    <lineage>
        <taxon>Bacteria</taxon>
        <taxon>Bacillati</taxon>
        <taxon>Actinomycetota</taxon>
        <taxon>Actinomycetes</taxon>
        <taxon>Kitasatosporales</taxon>
        <taxon>Streptomycetaceae</taxon>
        <taxon>Streptomyces</taxon>
    </lineage>
</organism>
<reference evidence="1 2" key="1">
    <citation type="submission" date="2024-09" db="EMBL/GenBank/DDBJ databases">
        <authorList>
            <person name="Sun Q."/>
            <person name="Mori K."/>
        </authorList>
    </citation>
    <scope>NUCLEOTIDE SEQUENCE [LARGE SCALE GENOMIC DNA]</scope>
    <source>
        <strain evidence="1 2">JCM 3331</strain>
    </source>
</reference>